<dbReference type="PROSITE" id="PS00888">
    <property type="entry name" value="CNMP_BINDING_1"/>
    <property type="match status" value="1"/>
</dbReference>
<dbReference type="EMBL" id="JAUCMV010000002">
    <property type="protein sequence ID" value="KAK0420852.1"/>
    <property type="molecule type" value="Genomic_DNA"/>
</dbReference>
<dbReference type="FunFam" id="1.10.287.630:FF:000001">
    <property type="entry name" value="Cyclic nucleotide-gated channel alpha 3"/>
    <property type="match status" value="1"/>
</dbReference>
<feature type="transmembrane region" description="Helical" evidence="11">
    <location>
        <begin position="537"/>
        <end position="567"/>
    </location>
</feature>
<dbReference type="CDD" id="cd00038">
    <property type="entry name" value="CAP_ED"/>
    <property type="match status" value="1"/>
</dbReference>
<keyword evidence="2" id="KW-0813">Transport</keyword>
<dbReference type="GO" id="GO:0005222">
    <property type="term" value="F:intracellularly cAMP-activated cation channel activity"/>
    <property type="evidence" value="ECO:0007669"/>
    <property type="project" value="TreeGrafter"/>
</dbReference>
<accession>A0AA39ID41</accession>
<evidence type="ECO:0000256" key="10">
    <source>
        <dbReference type="SAM" id="MobiDB-lite"/>
    </source>
</evidence>
<keyword evidence="9" id="KW-0175">Coiled coil</keyword>
<dbReference type="PANTHER" id="PTHR45638">
    <property type="entry name" value="CYCLIC NUCLEOTIDE-GATED CATION CHANNEL SUBUNIT A"/>
    <property type="match status" value="1"/>
</dbReference>
<evidence type="ECO:0000256" key="7">
    <source>
        <dbReference type="ARBA" id="ARBA00023286"/>
    </source>
</evidence>
<dbReference type="GO" id="GO:0017071">
    <property type="term" value="C:intracellular cyclic nucleotide activated cation channel complex"/>
    <property type="evidence" value="ECO:0007669"/>
    <property type="project" value="TreeGrafter"/>
</dbReference>
<dbReference type="SMART" id="SM00100">
    <property type="entry name" value="cNMP"/>
    <property type="match status" value="1"/>
</dbReference>
<dbReference type="GO" id="GO:0005886">
    <property type="term" value="C:plasma membrane"/>
    <property type="evidence" value="ECO:0007669"/>
    <property type="project" value="TreeGrafter"/>
</dbReference>
<proteinExistence type="predicted"/>
<dbReference type="Pfam" id="PF00027">
    <property type="entry name" value="cNMP_binding"/>
    <property type="match status" value="1"/>
</dbReference>
<keyword evidence="14" id="KW-1185">Reference proteome</keyword>
<evidence type="ECO:0000256" key="5">
    <source>
        <dbReference type="ARBA" id="ARBA00023065"/>
    </source>
</evidence>
<dbReference type="InterPro" id="IPR014710">
    <property type="entry name" value="RmlC-like_jellyroll"/>
</dbReference>
<dbReference type="SUPFAM" id="SSF51206">
    <property type="entry name" value="cAMP-binding domain-like"/>
    <property type="match status" value="1"/>
</dbReference>
<sequence>MHESRRARTHTSGGSRYATARGTTANGPRQHESPPGNGKTRPGTSKGSFHRLGTAKASARVEPEGGAALVSGTKRRILRKGRSFGKHDVVEVKEDEPHSPRSHSTTLMVPDPDILIVHDDPLAPEPPPPSTEVTVVAQIEPIPKNLITSQSIDEQAEAPPPEPSTTVPSKGPSPTPSVPHVETGEIVIDQPEKGENEDAEVVVIKGKDSSDVFMIEVPVEHEAIELKELKAEDLDKEAPRREVNREQPRKTRRTTSKKSLKSVRSHKSVRSLDSRKKDQEDKIAPAAPDPAPSVPEPEAKPPEEGAPSEGQPRPPVTRGKFAGIARTMKFLRSNRVADSSATAAQNDFMSRHGMSGVQANKEGEEQFQGSLFEYLRTKWVCDKSSDFHYWWTAVMSIAFLYNLIVVIARVVFSQLSDGNWRFAWLATDIVCDLVYLMDMWIKSRTGFLEQGLLVRDLKKVRTAYIKSPQYRADLISMIPLDLLAAVVTHFTGRYFKQIDPFPVLRITRLMRYNRFSQFVERTETRSPYPNAFRVSCVIWYIIIIIHWNACFYFFISVCIGLGTDAWVYGERNHQSLPKGVEDTLTRRYIYSFYWSTLILTTIGEVPGPVHNMEFLFVTCDLMCGVLIFATIVGNVGSMISNMGAAKTEFQNKMDAIKQYMELRNVSKQLELRVIKWFDYLWANKQGLSDAEVLKILPDKLQAEIAMHVHFETLRKVRIFQDCEAGLLAELVLKLQLQVFSPNDFVCKVGDIGREMYIVKRGKLKIMKDDGTLLTYMSEGAVFGELSILNIPGSKNGNRRTANIMSIGYSDLFVLSKNDLMNALKEYPEAKNMLMKKGREILRRDNLLDENAPEEQRSSEEMCDDLMTKVKNLQIKLARLTAEYTSTTSKLRDRITYLERQLDKYGVPDPGPLEPQPSTSKLPV</sequence>
<dbReference type="InterPro" id="IPR000595">
    <property type="entry name" value="cNMP-bd_dom"/>
</dbReference>
<dbReference type="Gene3D" id="1.20.5.300">
    <property type="match status" value="1"/>
</dbReference>
<dbReference type="AlphaFoldDB" id="A0AA39ID41"/>
<gene>
    <name evidence="13" type="ORF">QR680_014924</name>
</gene>
<dbReference type="GO" id="GO:0005223">
    <property type="term" value="F:intracellularly cGMP-activated cation channel activity"/>
    <property type="evidence" value="ECO:0007669"/>
    <property type="project" value="TreeGrafter"/>
</dbReference>
<feature type="domain" description="Cyclic nucleotide-binding" evidence="12">
    <location>
        <begin position="718"/>
        <end position="823"/>
    </location>
</feature>
<comment type="subcellular location">
    <subcellularLocation>
        <location evidence="1">Membrane</location>
        <topology evidence="1">Multi-pass membrane protein</topology>
    </subcellularLocation>
</comment>
<feature type="transmembrane region" description="Helical" evidence="11">
    <location>
        <begin position="389"/>
        <end position="412"/>
    </location>
</feature>
<feature type="region of interest" description="Disordered" evidence="10">
    <location>
        <begin position="901"/>
        <end position="923"/>
    </location>
</feature>
<feature type="compositionally biased region" description="Basic residues" evidence="10">
    <location>
        <begin position="73"/>
        <end position="84"/>
    </location>
</feature>
<feature type="compositionally biased region" description="Basic and acidic residues" evidence="10">
    <location>
        <begin position="221"/>
        <end position="249"/>
    </location>
</feature>
<feature type="coiled-coil region" evidence="9">
    <location>
        <begin position="862"/>
        <end position="889"/>
    </location>
</feature>
<keyword evidence="7" id="KW-1071">Ligand-gated ion channel</keyword>
<evidence type="ECO:0000256" key="4">
    <source>
        <dbReference type="ARBA" id="ARBA00022989"/>
    </source>
</evidence>
<evidence type="ECO:0000256" key="1">
    <source>
        <dbReference type="ARBA" id="ARBA00004141"/>
    </source>
</evidence>
<keyword evidence="6 11" id="KW-0472">Membrane</keyword>
<dbReference type="SUPFAM" id="SSF81324">
    <property type="entry name" value="Voltage-gated potassium channels"/>
    <property type="match status" value="1"/>
</dbReference>
<protein>
    <recommendedName>
        <fullName evidence="12">Cyclic nucleotide-binding domain-containing protein</fullName>
    </recommendedName>
</protein>
<comment type="caution">
    <text evidence="13">The sequence shown here is derived from an EMBL/GenBank/DDBJ whole genome shotgun (WGS) entry which is preliminary data.</text>
</comment>
<keyword evidence="5" id="KW-0406">Ion transport</keyword>
<evidence type="ECO:0000313" key="14">
    <source>
        <dbReference type="Proteomes" id="UP001175271"/>
    </source>
</evidence>
<dbReference type="InterPro" id="IPR050866">
    <property type="entry name" value="CNG_cation_channel"/>
</dbReference>
<dbReference type="PANTHER" id="PTHR45638:SF11">
    <property type="entry name" value="CYCLIC NUCLEOTIDE-GATED CATION CHANNEL SUBUNIT A"/>
    <property type="match status" value="1"/>
</dbReference>
<dbReference type="GO" id="GO:0030553">
    <property type="term" value="F:cGMP binding"/>
    <property type="evidence" value="ECO:0007669"/>
    <property type="project" value="TreeGrafter"/>
</dbReference>
<evidence type="ECO:0000256" key="3">
    <source>
        <dbReference type="ARBA" id="ARBA00022692"/>
    </source>
</evidence>
<keyword evidence="8" id="KW-0407">Ion channel</keyword>
<reference evidence="13" key="1">
    <citation type="submission" date="2023-06" db="EMBL/GenBank/DDBJ databases">
        <title>Genomic analysis of the entomopathogenic nematode Steinernema hermaphroditum.</title>
        <authorList>
            <person name="Schwarz E.M."/>
            <person name="Heppert J.K."/>
            <person name="Baniya A."/>
            <person name="Schwartz H.T."/>
            <person name="Tan C.-H."/>
            <person name="Antoshechkin I."/>
            <person name="Sternberg P.W."/>
            <person name="Goodrich-Blair H."/>
            <person name="Dillman A.R."/>
        </authorList>
    </citation>
    <scope>NUCLEOTIDE SEQUENCE</scope>
    <source>
        <strain evidence="13">PS9179</strain>
        <tissue evidence="13">Whole animal</tissue>
    </source>
</reference>
<dbReference type="Gene3D" id="1.10.287.70">
    <property type="match status" value="1"/>
</dbReference>
<evidence type="ECO:0000256" key="2">
    <source>
        <dbReference type="ARBA" id="ARBA00022448"/>
    </source>
</evidence>
<feature type="region of interest" description="Disordered" evidence="10">
    <location>
        <begin position="1"/>
        <end position="198"/>
    </location>
</feature>
<dbReference type="Pfam" id="PF00520">
    <property type="entry name" value="Ion_trans"/>
    <property type="match status" value="1"/>
</dbReference>
<dbReference type="Gene3D" id="2.60.120.10">
    <property type="entry name" value="Jelly Rolls"/>
    <property type="match status" value="1"/>
</dbReference>
<feature type="compositionally biased region" description="Basic and acidic residues" evidence="10">
    <location>
        <begin position="85"/>
        <end position="99"/>
    </location>
</feature>
<evidence type="ECO:0000259" key="12">
    <source>
        <dbReference type="PROSITE" id="PS50042"/>
    </source>
</evidence>
<keyword evidence="3 11" id="KW-0812">Transmembrane</keyword>
<dbReference type="InterPro" id="IPR005821">
    <property type="entry name" value="Ion_trans_dom"/>
</dbReference>
<dbReference type="PROSITE" id="PS50042">
    <property type="entry name" value="CNMP_BINDING_3"/>
    <property type="match status" value="1"/>
</dbReference>
<organism evidence="13 14">
    <name type="scientific">Steinernema hermaphroditum</name>
    <dbReference type="NCBI Taxonomy" id="289476"/>
    <lineage>
        <taxon>Eukaryota</taxon>
        <taxon>Metazoa</taxon>
        <taxon>Ecdysozoa</taxon>
        <taxon>Nematoda</taxon>
        <taxon>Chromadorea</taxon>
        <taxon>Rhabditida</taxon>
        <taxon>Tylenchina</taxon>
        <taxon>Panagrolaimomorpha</taxon>
        <taxon>Strongyloidoidea</taxon>
        <taxon>Steinernematidae</taxon>
        <taxon>Steinernema</taxon>
    </lineage>
</organism>
<dbReference type="GO" id="GO:0044877">
    <property type="term" value="F:protein-containing complex binding"/>
    <property type="evidence" value="ECO:0007669"/>
    <property type="project" value="TreeGrafter"/>
</dbReference>
<feature type="region of interest" description="Disordered" evidence="10">
    <location>
        <begin position="221"/>
        <end position="319"/>
    </location>
</feature>
<dbReference type="Proteomes" id="UP001175271">
    <property type="component" value="Unassembled WGS sequence"/>
</dbReference>
<dbReference type="Pfam" id="PF16526">
    <property type="entry name" value="CLZ"/>
    <property type="match status" value="1"/>
</dbReference>
<evidence type="ECO:0000256" key="6">
    <source>
        <dbReference type="ARBA" id="ARBA00023136"/>
    </source>
</evidence>
<evidence type="ECO:0000256" key="9">
    <source>
        <dbReference type="SAM" id="Coils"/>
    </source>
</evidence>
<name>A0AA39ID41_9BILA</name>
<evidence type="ECO:0000313" key="13">
    <source>
        <dbReference type="EMBL" id="KAK0420852.1"/>
    </source>
</evidence>
<feature type="transmembrane region" description="Helical" evidence="11">
    <location>
        <begin position="614"/>
        <end position="636"/>
    </location>
</feature>
<dbReference type="PROSITE" id="PS00889">
    <property type="entry name" value="CNMP_BINDING_2"/>
    <property type="match status" value="1"/>
</dbReference>
<evidence type="ECO:0000256" key="11">
    <source>
        <dbReference type="SAM" id="Phobius"/>
    </source>
</evidence>
<evidence type="ECO:0000256" key="8">
    <source>
        <dbReference type="ARBA" id="ARBA00023303"/>
    </source>
</evidence>
<feature type="compositionally biased region" description="Basic residues" evidence="10">
    <location>
        <begin position="250"/>
        <end position="269"/>
    </location>
</feature>
<dbReference type="Gene3D" id="1.10.287.630">
    <property type="entry name" value="Helix hairpin bin"/>
    <property type="match status" value="1"/>
</dbReference>
<dbReference type="InterPro" id="IPR018490">
    <property type="entry name" value="cNMP-bd_dom_sf"/>
</dbReference>
<dbReference type="InterPro" id="IPR032406">
    <property type="entry name" value="CLZ_dom"/>
</dbReference>
<feature type="compositionally biased region" description="Basic and acidic residues" evidence="10">
    <location>
        <begin position="270"/>
        <end position="283"/>
    </location>
</feature>
<dbReference type="FunFam" id="2.60.120.10:FF:000002">
    <property type="entry name" value="Cyclic nucleotide gated channel alpha 1a"/>
    <property type="match status" value="1"/>
</dbReference>
<keyword evidence="4 11" id="KW-1133">Transmembrane helix</keyword>
<dbReference type="InterPro" id="IPR018488">
    <property type="entry name" value="cNMP-bd_CS"/>
</dbReference>